<dbReference type="Pfam" id="PF11751">
    <property type="entry name" value="PorP_SprF"/>
    <property type="match status" value="1"/>
</dbReference>
<reference evidence="1 2" key="1">
    <citation type="submission" date="2016-11" db="EMBL/GenBank/DDBJ databases">
        <authorList>
            <person name="Jaros S."/>
            <person name="Januszkiewicz K."/>
            <person name="Wedrychowicz H."/>
        </authorList>
    </citation>
    <scope>NUCLEOTIDE SEQUENCE [LARGE SCALE GENOMIC DNA]</scope>
    <source>
        <strain evidence="1 2">CGMCC 1.6102</strain>
    </source>
</reference>
<dbReference type="EMBL" id="FRCY01000011">
    <property type="protein sequence ID" value="SHN21918.1"/>
    <property type="molecule type" value="Genomic_DNA"/>
</dbReference>
<dbReference type="NCBIfam" id="TIGR03519">
    <property type="entry name" value="T9SS_PorP_fam"/>
    <property type="match status" value="1"/>
</dbReference>
<proteinExistence type="predicted"/>
<organism evidence="1 2">
    <name type="scientific">Cyclobacterium lianum</name>
    <dbReference type="NCBI Taxonomy" id="388280"/>
    <lineage>
        <taxon>Bacteria</taxon>
        <taxon>Pseudomonadati</taxon>
        <taxon>Bacteroidota</taxon>
        <taxon>Cytophagia</taxon>
        <taxon>Cytophagales</taxon>
        <taxon>Cyclobacteriaceae</taxon>
        <taxon>Cyclobacterium</taxon>
    </lineage>
</organism>
<dbReference type="AlphaFoldDB" id="A0A1M7PWB0"/>
<protein>
    <submittedName>
        <fullName evidence="1">Type IX secretion system membrane protein, PorP/SprF family</fullName>
    </submittedName>
</protein>
<evidence type="ECO:0000313" key="2">
    <source>
        <dbReference type="Proteomes" id="UP000184513"/>
    </source>
</evidence>
<name>A0A1M7PWB0_9BACT</name>
<dbReference type="STRING" id="388280.SAMN04488057_11163"/>
<gene>
    <name evidence="1" type="ORF">SAMN04488057_11163</name>
</gene>
<sequence>MGAGDQIATMNFSNYTYLLTAFAGFVLFQNPAKGQQMPQYSQYVFNALHINPAYAGYKVDPFVQATYRSQFMNFPGAPNTISISADMGNLEETMGYGLSIIADELGPYKTHSFLLTYAYKVRLTQDSFLGLGLSSGVSEHVLDAGKLQPDDPSDPGIPQGRLNAFTPNLNAGLFYHSPKFFSGLSAFNLLGQNSLKNSDLALATNNYHFYFQAGGLLPLSDGLAFKPSILIREDLKGPSSYDINTMFLLNEQFWLGAAYRSSLRKGNIDVGNLPSNRTALAILFDLFITDEVRFGYAYDFNLNSNNNYRNNSHEFSLGYYINNKWLKTPTQRAF</sequence>
<keyword evidence="2" id="KW-1185">Reference proteome</keyword>
<dbReference type="InterPro" id="IPR019861">
    <property type="entry name" value="PorP/SprF_Bacteroidetes"/>
</dbReference>
<dbReference type="Proteomes" id="UP000184513">
    <property type="component" value="Unassembled WGS sequence"/>
</dbReference>
<evidence type="ECO:0000313" key="1">
    <source>
        <dbReference type="EMBL" id="SHN21918.1"/>
    </source>
</evidence>
<accession>A0A1M7PWB0</accession>